<dbReference type="VEuPathDB" id="FungiDB:I7I52_01272"/>
<accession>A0A8H7Z327</accession>
<reference evidence="1 2" key="1">
    <citation type="submission" date="2021-01" db="EMBL/GenBank/DDBJ databases">
        <title>Chromosome-level genome assembly of a human fungal pathogen reveals clustering of transcriptionally co-regulated genes.</title>
        <authorList>
            <person name="Voorhies M."/>
            <person name="Cohen S."/>
            <person name="Shea T.P."/>
            <person name="Petrus S."/>
            <person name="Munoz J.F."/>
            <person name="Poplawski S."/>
            <person name="Goldman W.E."/>
            <person name="Michael T."/>
            <person name="Cuomo C.A."/>
            <person name="Sil A."/>
            <person name="Beyhan S."/>
        </authorList>
    </citation>
    <scope>NUCLEOTIDE SEQUENCE [LARGE SCALE GENOMIC DNA]</scope>
    <source>
        <strain evidence="1 2">G184AR</strain>
    </source>
</reference>
<name>A0A8H7Z327_AJECA</name>
<organism evidence="1 2">
    <name type="scientific">Ajellomyces capsulatus</name>
    <name type="common">Darling's disease fungus</name>
    <name type="synonym">Histoplasma capsulatum</name>
    <dbReference type="NCBI Taxonomy" id="5037"/>
    <lineage>
        <taxon>Eukaryota</taxon>
        <taxon>Fungi</taxon>
        <taxon>Dikarya</taxon>
        <taxon>Ascomycota</taxon>
        <taxon>Pezizomycotina</taxon>
        <taxon>Eurotiomycetes</taxon>
        <taxon>Eurotiomycetidae</taxon>
        <taxon>Onygenales</taxon>
        <taxon>Ajellomycetaceae</taxon>
        <taxon>Histoplasma</taxon>
    </lineage>
</organism>
<evidence type="ECO:0000313" key="1">
    <source>
        <dbReference type="EMBL" id="KAG5303310.1"/>
    </source>
</evidence>
<sequence length="113" mass="12556">MLRNPTAIVPIVIGLRESRETALPFPKCLTVVNVSALQDLMITKMTKATRMVRRKMIVMTYLPGQTEWQRPPTRSVLPLSRLCAALVRTGARAADRKASTGMGRIPNIDLGRL</sequence>
<evidence type="ECO:0000313" key="2">
    <source>
        <dbReference type="Proteomes" id="UP000670092"/>
    </source>
</evidence>
<dbReference type="AlphaFoldDB" id="A0A8H7Z327"/>
<proteinExistence type="predicted"/>
<dbReference type="EMBL" id="JAEVHI010000001">
    <property type="protein sequence ID" value="KAG5303310.1"/>
    <property type="molecule type" value="Genomic_DNA"/>
</dbReference>
<gene>
    <name evidence="1" type="primary">SMC5</name>
    <name evidence="1" type="ORF">I7I52_01272</name>
</gene>
<protein>
    <submittedName>
        <fullName evidence="1">Smc5-6 complex SMC subunit Smc5</fullName>
    </submittedName>
</protein>
<comment type="caution">
    <text evidence="1">The sequence shown here is derived from an EMBL/GenBank/DDBJ whole genome shotgun (WGS) entry which is preliminary data.</text>
</comment>
<dbReference type="Proteomes" id="UP000670092">
    <property type="component" value="Unassembled WGS sequence"/>
</dbReference>